<reference evidence="3" key="1">
    <citation type="journal article" date="2013" name="G3 (Bethesda)">
        <title>Comparative genomics of a plant-pathogenic fungus, Pyrenophora tritici-repentis, reveals transduplication and the impact of repeat elements on pathogenicity and population divergence.</title>
        <authorList>
            <person name="Manning V.A."/>
            <person name="Pandelova I."/>
            <person name="Dhillon B."/>
            <person name="Wilhelm L.J."/>
            <person name="Goodwin S.B."/>
            <person name="Berlin A.M."/>
            <person name="Figueroa M."/>
            <person name="Freitag M."/>
            <person name="Hane J.K."/>
            <person name="Henrissat B."/>
            <person name="Holman W.H."/>
            <person name="Kodira C.D."/>
            <person name="Martin J."/>
            <person name="Oliver R.P."/>
            <person name="Robbertse B."/>
            <person name="Schackwitz W."/>
            <person name="Schwartz D.C."/>
            <person name="Spatafora J.W."/>
            <person name="Turgeon B.G."/>
            <person name="Yandava C."/>
            <person name="Young S."/>
            <person name="Zhou S."/>
            <person name="Zeng Q."/>
            <person name="Grigoriev I.V."/>
            <person name="Ma L.-J."/>
            <person name="Ciuffetti L.M."/>
        </authorList>
    </citation>
    <scope>NUCLEOTIDE SEQUENCE [LARGE SCALE GENOMIC DNA]</scope>
    <source>
        <strain evidence="3">Pt-1C-BFP</strain>
    </source>
</reference>
<dbReference type="InParanoid" id="B2VXY0"/>
<dbReference type="eggNOG" id="ENOG502R095">
    <property type="taxonomic scope" value="Eukaryota"/>
</dbReference>
<dbReference type="AlphaFoldDB" id="B2VXY0"/>
<dbReference type="RefSeq" id="XP_001932641.2">
    <property type="nucleotide sequence ID" value="XM_001932606.2"/>
</dbReference>
<dbReference type="InterPro" id="IPR046797">
    <property type="entry name" value="PDDEXK_12"/>
</dbReference>
<dbReference type="GeneID" id="6340578"/>
<dbReference type="Pfam" id="PF20516">
    <property type="entry name" value="PDDEXK_12"/>
    <property type="match status" value="1"/>
</dbReference>
<evidence type="ECO:0000313" key="2">
    <source>
        <dbReference type="EMBL" id="EDU44831.1"/>
    </source>
</evidence>
<feature type="domain" description="PD-(D/E)XK nuclease-like" evidence="1">
    <location>
        <begin position="15"/>
        <end position="109"/>
    </location>
</feature>
<dbReference type="KEGG" id="ptrr:6340578"/>
<dbReference type="EMBL" id="DS231616">
    <property type="protein sequence ID" value="EDU44831.1"/>
    <property type="molecule type" value="Genomic_DNA"/>
</dbReference>
<evidence type="ECO:0000313" key="3">
    <source>
        <dbReference type="Proteomes" id="UP000001471"/>
    </source>
</evidence>
<protein>
    <recommendedName>
        <fullName evidence="1">PD-(D/E)XK nuclease-like domain-containing protein</fullName>
    </recommendedName>
</protein>
<name>B2VXY0_PYRTR</name>
<evidence type="ECO:0000259" key="1">
    <source>
        <dbReference type="Pfam" id="PF20516"/>
    </source>
</evidence>
<proteinExistence type="predicted"/>
<dbReference type="STRING" id="426418.B2VXY0"/>
<dbReference type="Proteomes" id="UP000001471">
    <property type="component" value="Unassembled WGS sequence"/>
</dbReference>
<dbReference type="HOGENOM" id="CLU_1409450_0_0_1"/>
<sequence length="193" mass="21480">MGKAKQHQFDVLDKRLVDELQTIQDMISLSHQCSVNWDHENGWDNRVYIKVLELALGNDETSVRFRSVTAARITPEYRHMRLNSLITGKILAYAIYLEPSGPARDIIPSPHCVVALLRPVHALKRSPPIEFGHTQTGFEYSDLPFGSLGKRGEYGADISAGQELKGAEGLGRWGLPQWRDVFLGVRDAEAGGG</sequence>
<organism evidence="2 3">
    <name type="scientific">Pyrenophora tritici-repentis (strain Pt-1C-BFP)</name>
    <name type="common">Wheat tan spot fungus</name>
    <name type="synonym">Drechslera tritici-repentis</name>
    <dbReference type="NCBI Taxonomy" id="426418"/>
    <lineage>
        <taxon>Eukaryota</taxon>
        <taxon>Fungi</taxon>
        <taxon>Dikarya</taxon>
        <taxon>Ascomycota</taxon>
        <taxon>Pezizomycotina</taxon>
        <taxon>Dothideomycetes</taxon>
        <taxon>Pleosporomycetidae</taxon>
        <taxon>Pleosporales</taxon>
        <taxon>Pleosporineae</taxon>
        <taxon>Pleosporaceae</taxon>
        <taxon>Pyrenophora</taxon>
    </lineage>
</organism>
<gene>
    <name evidence="2" type="ORF">PTRG_02308</name>
</gene>
<accession>B2VXY0</accession>